<reference evidence="1 2" key="1">
    <citation type="submission" date="2015-01" db="EMBL/GenBank/DDBJ databases">
        <title>Genome of allotetraploid Gossypium barbadense reveals genomic plasticity and fiber elongation in cotton evolution.</title>
        <authorList>
            <person name="Chen X."/>
            <person name="Liu X."/>
            <person name="Zhao B."/>
            <person name="Zheng H."/>
            <person name="Hu Y."/>
            <person name="Lu G."/>
            <person name="Yang C."/>
            <person name="Chen J."/>
            <person name="Shan C."/>
            <person name="Zhang L."/>
            <person name="Zhou Y."/>
            <person name="Wang L."/>
            <person name="Guo W."/>
            <person name="Bai Y."/>
            <person name="Ruan J."/>
            <person name="Shangguan X."/>
            <person name="Mao Y."/>
            <person name="Jiang J."/>
            <person name="Zhu Y."/>
            <person name="Lei J."/>
            <person name="Kang H."/>
            <person name="Chen S."/>
            <person name="He X."/>
            <person name="Wang R."/>
            <person name="Wang Y."/>
            <person name="Chen J."/>
            <person name="Wang L."/>
            <person name="Yu S."/>
            <person name="Wang B."/>
            <person name="Wei J."/>
            <person name="Song S."/>
            <person name="Lu X."/>
            <person name="Gao Z."/>
            <person name="Gu W."/>
            <person name="Deng X."/>
            <person name="Ma D."/>
            <person name="Wang S."/>
            <person name="Liang W."/>
            <person name="Fang L."/>
            <person name="Cai C."/>
            <person name="Zhu X."/>
            <person name="Zhou B."/>
            <person name="Zhang Y."/>
            <person name="Chen Z."/>
            <person name="Xu S."/>
            <person name="Zhu R."/>
            <person name="Wang S."/>
            <person name="Zhang T."/>
            <person name="Zhao G."/>
        </authorList>
    </citation>
    <scope>NUCLEOTIDE SEQUENCE [LARGE SCALE GENOMIC DNA]</scope>
    <source>
        <strain evidence="2">cv. Xinhai21</strain>
        <tissue evidence="1">Leaf</tissue>
    </source>
</reference>
<accession>A0A2P5XY46</accession>
<dbReference type="EMBL" id="KZ664033">
    <property type="protein sequence ID" value="PPS08270.1"/>
    <property type="molecule type" value="Genomic_DNA"/>
</dbReference>
<organism evidence="1 2">
    <name type="scientific">Gossypium barbadense</name>
    <name type="common">Sea Island cotton</name>
    <name type="synonym">Hibiscus barbadensis</name>
    <dbReference type="NCBI Taxonomy" id="3634"/>
    <lineage>
        <taxon>Eukaryota</taxon>
        <taxon>Viridiplantae</taxon>
        <taxon>Streptophyta</taxon>
        <taxon>Embryophyta</taxon>
        <taxon>Tracheophyta</taxon>
        <taxon>Spermatophyta</taxon>
        <taxon>Magnoliopsida</taxon>
        <taxon>eudicotyledons</taxon>
        <taxon>Gunneridae</taxon>
        <taxon>Pentapetalae</taxon>
        <taxon>rosids</taxon>
        <taxon>malvids</taxon>
        <taxon>Malvales</taxon>
        <taxon>Malvaceae</taxon>
        <taxon>Malvoideae</taxon>
        <taxon>Gossypium</taxon>
    </lineage>
</organism>
<name>A0A2P5XY46_GOSBA</name>
<protein>
    <submittedName>
        <fullName evidence="1">Uncharacterized protein</fullName>
    </submittedName>
</protein>
<sequence>MKHARDALWGHLADESEEGCLCRRVEKTEIPCQSSHIGANGNDSSPMLLCLMANGEGDEIVKGVSKDKVQVEGRTELEHELEVRQLDDLEKEPPWGPKGNWRNGCLIFAVGPNDDATPFLFFEAEMAVFLPRRFDMVSVMARRSYRNTPQE</sequence>
<evidence type="ECO:0000313" key="2">
    <source>
        <dbReference type="Proteomes" id="UP000239757"/>
    </source>
</evidence>
<dbReference type="Proteomes" id="UP000239757">
    <property type="component" value="Unassembled WGS sequence"/>
</dbReference>
<gene>
    <name evidence="1" type="ORF">GOBAR_AA12368</name>
</gene>
<proteinExistence type="predicted"/>
<evidence type="ECO:0000313" key="1">
    <source>
        <dbReference type="EMBL" id="PPS08270.1"/>
    </source>
</evidence>
<dbReference type="AlphaFoldDB" id="A0A2P5XY46"/>